<accession>A0A8K0JM54</accession>
<evidence type="ECO:0000313" key="2">
    <source>
        <dbReference type="EMBL" id="KAG7539643.1"/>
    </source>
</evidence>
<evidence type="ECO:0000256" key="1">
    <source>
        <dbReference type="SAM" id="MobiDB-lite"/>
    </source>
</evidence>
<name>A0A8K0JM54_9TREE</name>
<feature type="region of interest" description="Disordered" evidence="1">
    <location>
        <begin position="432"/>
        <end position="460"/>
    </location>
</feature>
<feature type="compositionally biased region" description="Basic and acidic residues" evidence="1">
    <location>
        <begin position="293"/>
        <end position="303"/>
    </location>
</feature>
<dbReference type="Proteomes" id="UP000812966">
    <property type="component" value="Unassembled WGS sequence"/>
</dbReference>
<protein>
    <submittedName>
        <fullName evidence="2">Uncharacterized protein</fullName>
    </submittedName>
</protein>
<feature type="compositionally biased region" description="Basic and acidic residues" evidence="1">
    <location>
        <begin position="1"/>
        <end position="23"/>
    </location>
</feature>
<feature type="region of interest" description="Disordered" evidence="1">
    <location>
        <begin position="1"/>
        <end position="31"/>
    </location>
</feature>
<organism evidence="2 3">
    <name type="scientific">Filobasidium floriforme</name>
    <dbReference type="NCBI Taxonomy" id="5210"/>
    <lineage>
        <taxon>Eukaryota</taxon>
        <taxon>Fungi</taxon>
        <taxon>Dikarya</taxon>
        <taxon>Basidiomycota</taxon>
        <taxon>Agaricomycotina</taxon>
        <taxon>Tremellomycetes</taxon>
        <taxon>Filobasidiales</taxon>
        <taxon>Filobasidiaceae</taxon>
        <taxon>Filobasidium</taxon>
    </lineage>
</organism>
<evidence type="ECO:0000313" key="3">
    <source>
        <dbReference type="Proteomes" id="UP000812966"/>
    </source>
</evidence>
<sequence>MVICDHDDERRKCHSRQVDPIKDDDQEQDTPPIMPDFLSFLSTQIQSVGSASPAAVNQVGSPSATVPIPTNLAFLNGILPPQNAAASPAQGSYSPSVIQNTPQNAAFPPPAANPIGNSFAENRPGQIASLPAPTLPIPMARPGQTDLGAAMAKRDEIAKKFAMMGQGPNAQSAPTITPSIPPPSDMPPTLPTGDYSAAPPATQYHQGPSRGQPFPDRGGRNAGNDRYPMRNGGGGWNSPPNPGGFNQNAASSSSAWRPHPHGRSRSRSPSRTMSRPEAVRQGRAPLPGAGQPGKDEFGRDVVSRRSASPQRDRPDYQRPRTDSAHDLGPKPVDHAIRTKSLIKLEDLDITTLNPAEAKTWEVLGEAWINTHGRPPEGPDVMMWFMNATAEKMSSAAGMNGNVMGNVITGAMPDMTGLTPTMNMMPMDNSHQQARLDWNDDGPYSGGGGQRGGSAGGRGRW</sequence>
<feature type="compositionally biased region" description="Basic and acidic residues" evidence="1">
    <location>
        <begin position="310"/>
        <end position="332"/>
    </location>
</feature>
<reference evidence="2" key="1">
    <citation type="submission" date="2020-04" db="EMBL/GenBank/DDBJ databases">
        <title>Analysis of mating type loci in Filobasidium floriforme.</title>
        <authorList>
            <person name="Nowrousian M."/>
        </authorList>
    </citation>
    <scope>NUCLEOTIDE SEQUENCE</scope>
    <source>
        <strain evidence="2">CBS 6242</strain>
    </source>
</reference>
<dbReference type="OrthoDB" id="79367at2759"/>
<dbReference type="EMBL" id="JABELV010000063">
    <property type="protein sequence ID" value="KAG7539643.1"/>
    <property type="molecule type" value="Genomic_DNA"/>
</dbReference>
<gene>
    <name evidence="2" type="ORF">FFLO_03442</name>
</gene>
<feature type="compositionally biased region" description="Pro residues" evidence="1">
    <location>
        <begin position="179"/>
        <end position="190"/>
    </location>
</feature>
<feature type="region of interest" description="Disordered" evidence="1">
    <location>
        <begin position="166"/>
        <end position="332"/>
    </location>
</feature>
<comment type="caution">
    <text evidence="2">The sequence shown here is derived from an EMBL/GenBank/DDBJ whole genome shotgun (WGS) entry which is preliminary data.</text>
</comment>
<dbReference type="AlphaFoldDB" id="A0A8K0JM54"/>
<keyword evidence="3" id="KW-1185">Reference proteome</keyword>
<proteinExistence type="predicted"/>
<feature type="compositionally biased region" description="Gly residues" evidence="1">
    <location>
        <begin position="443"/>
        <end position="460"/>
    </location>
</feature>
<feature type="compositionally biased region" description="Basic residues" evidence="1">
    <location>
        <begin position="258"/>
        <end position="268"/>
    </location>
</feature>
<feature type="compositionally biased region" description="Polar residues" evidence="1">
    <location>
        <begin position="245"/>
        <end position="255"/>
    </location>
</feature>